<evidence type="ECO:0008006" key="3">
    <source>
        <dbReference type="Google" id="ProtNLM"/>
    </source>
</evidence>
<sequence length="402" mass="45285">MFFYISFLRPPPIQAAPLGTILITPQISNDLRTEPYEASQDIFYSWMPYPQANPTTTSSAIVGLKTTKPAKLTTYRNVSAYKEIPVPVPPGVREGQRWQLILSPSAGTAPQRPYYTVEMRDSAVGNVVLPVISMPILFSAKGLRGNAKKQERIERMYRIFSSPSAEEITHGFTPTRELKITEQTSFDLDKKIWDSGIGLSSWLVDFQQLHENKRNRSLDIVWDVLFSQETRCMVELGAGTGIVSLTIASLRAQFSTAEHKSDEIFATDLESAIPLLKQNIDSNVSLYSHNIPEAEILDWEDEELPSSIRSLERLDVILMSDVTYNTSSFPALLKTVSKLVKLREPPIIILGYKERDEAERDVWIMLEERGIHLEKIGERLGAAKPGVEIWFGHVVESSVTMI</sequence>
<accession>A0A8H7EZR1</accession>
<dbReference type="GO" id="GO:0008757">
    <property type="term" value="F:S-adenosylmethionine-dependent methyltransferase activity"/>
    <property type="evidence" value="ECO:0007669"/>
    <property type="project" value="UniProtKB-ARBA"/>
</dbReference>
<dbReference type="EMBL" id="JABXXO010000009">
    <property type="protein sequence ID" value="KAF7770571.1"/>
    <property type="molecule type" value="Genomic_DNA"/>
</dbReference>
<dbReference type="GO" id="GO:0005737">
    <property type="term" value="C:cytoplasm"/>
    <property type="evidence" value="ECO:0007669"/>
    <property type="project" value="TreeGrafter"/>
</dbReference>
<dbReference type="AlphaFoldDB" id="A0A8H7EZR1"/>
<dbReference type="Gene3D" id="3.40.50.150">
    <property type="entry name" value="Vaccinia Virus protein VP39"/>
    <property type="match status" value="1"/>
</dbReference>
<comment type="caution">
    <text evidence="1">The sequence shown here is derived from an EMBL/GenBank/DDBJ whole genome shotgun (WGS) entry which is preliminary data.</text>
</comment>
<dbReference type="PANTHER" id="PTHR14614:SF162">
    <property type="entry name" value="EXPRESSED PROTEIN"/>
    <property type="match status" value="1"/>
</dbReference>
<name>A0A8H7EZR1_AGABI</name>
<organism evidence="1 2">
    <name type="scientific">Agaricus bisporus var. burnettii</name>
    <dbReference type="NCBI Taxonomy" id="192524"/>
    <lineage>
        <taxon>Eukaryota</taxon>
        <taxon>Fungi</taxon>
        <taxon>Dikarya</taxon>
        <taxon>Basidiomycota</taxon>
        <taxon>Agaricomycotina</taxon>
        <taxon>Agaricomycetes</taxon>
        <taxon>Agaricomycetidae</taxon>
        <taxon>Agaricales</taxon>
        <taxon>Agaricineae</taxon>
        <taxon>Agaricaceae</taxon>
        <taxon>Agaricus</taxon>
    </lineage>
</organism>
<dbReference type="PANTHER" id="PTHR14614">
    <property type="entry name" value="HEPATOCELLULAR CARCINOMA-ASSOCIATED ANTIGEN"/>
    <property type="match status" value="1"/>
</dbReference>
<dbReference type="SUPFAM" id="SSF53335">
    <property type="entry name" value="S-adenosyl-L-methionine-dependent methyltransferases"/>
    <property type="match status" value="1"/>
</dbReference>
<dbReference type="InterPro" id="IPR029063">
    <property type="entry name" value="SAM-dependent_MTases_sf"/>
</dbReference>
<proteinExistence type="predicted"/>
<protein>
    <recommendedName>
        <fullName evidence="3">Methyltransferase-domain-containing protein</fullName>
    </recommendedName>
</protein>
<evidence type="ECO:0000313" key="1">
    <source>
        <dbReference type="EMBL" id="KAF7770571.1"/>
    </source>
</evidence>
<dbReference type="Pfam" id="PF10294">
    <property type="entry name" value="Methyltransf_16"/>
    <property type="match status" value="1"/>
</dbReference>
<dbReference type="GO" id="GO:0005634">
    <property type="term" value="C:nucleus"/>
    <property type="evidence" value="ECO:0007669"/>
    <property type="project" value="TreeGrafter"/>
</dbReference>
<gene>
    <name evidence="1" type="ORF">Agabi119p4_6545</name>
</gene>
<dbReference type="InterPro" id="IPR019410">
    <property type="entry name" value="Methyltransf_16"/>
</dbReference>
<reference evidence="1 2" key="1">
    <citation type="journal article" name="Sci. Rep.">
        <title>Telomere-to-telomere assembled and centromere annotated genomes of the two main subspecies of the button mushroom Agaricus bisporus reveal especially polymorphic chromosome ends.</title>
        <authorList>
            <person name="Sonnenberg A.S.M."/>
            <person name="Sedaghat-Telgerd N."/>
            <person name="Lavrijssen B."/>
            <person name="Ohm R.A."/>
            <person name="Hendrickx P.M."/>
            <person name="Scholtmeijer K."/>
            <person name="Baars J.J.P."/>
            <person name="van Peer A."/>
        </authorList>
    </citation>
    <scope>NUCLEOTIDE SEQUENCE [LARGE SCALE GENOMIC DNA]</scope>
    <source>
        <strain evidence="1 2">H119_p4</strain>
    </source>
</reference>
<dbReference type="Proteomes" id="UP000629468">
    <property type="component" value="Unassembled WGS sequence"/>
</dbReference>
<evidence type="ECO:0000313" key="2">
    <source>
        <dbReference type="Proteomes" id="UP000629468"/>
    </source>
</evidence>